<feature type="signal peptide" evidence="3">
    <location>
        <begin position="1"/>
        <end position="19"/>
    </location>
</feature>
<dbReference type="EMBL" id="HBGY01010683">
    <property type="protein sequence ID" value="CAD9569142.1"/>
    <property type="molecule type" value="Transcribed_RNA"/>
</dbReference>
<keyword evidence="2" id="KW-1133">Transmembrane helix</keyword>
<evidence type="ECO:0000256" key="3">
    <source>
        <dbReference type="SAM" id="SignalP"/>
    </source>
</evidence>
<dbReference type="AlphaFoldDB" id="A0A7S2P0R5"/>
<organism evidence="4">
    <name type="scientific">Leptocylindrus danicus</name>
    <dbReference type="NCBI Taxonomy" id="163516"/>
    <lineage>
        <taxon>Eukaryota</taxon>
        <taxon>Sar</taxon>
        <taxon>Stramenopiles</taxon>
        <taxon>Ochrophyta</taxon>
        <taxon>Bacillariophyta</taxon>
        <taxon>Coscinodiscophyceae</taxon>
        <taxon>Chaetocerotophycidae</taxon>
        <taxon>Leptocylindrales</taxon>
        <taxon>Leptocylindraceae</taxon>
        <taxon>Leptocylindrus</taxon>
    </lineage>
</organism>
<feature type="compositionally biased region" description="Acidic residues" evidence="1">
    <location>
        <begin position="230"/>
        <end position="267"/>
    </location>
</feature>
<name>A0A7S2P0R5_9STRA</name>
<protein>
    <submittedName>
        <fullName evidence="4">Uncharacterized protein</fullName>
    </submittedName>
</protein>
<feature type="transmembrane region" description="Helical" evidence="2">
    <location>
        <begin position="284"/>
        <end position="303"/>
    </location>
</feature>
<evidence type="ECO:0000256" key="1">
    <source>
        <dbReference type="SAM" id="MobiDB-lite"/>
    </source>
</evidence>
<sequence>MKIACTLTTTALIAASAHAATTVSVVELGNGGVTRVTSNSNQAASTTVSGVTSFWGAMHDIPRPTPAGKRNLSTTDRRKAGIATKTMQESGMSMVPDMFQRADGGLALALIGDVDDLLKDMPTLAELTQKQRVGSFSVKGQKAMDLIAASFADEGVTAGVEAASVIKAKIDGAAEGNKLQGAIVEVDDGNAKKVDAQLKALVSDVQRREGTGTFVLHVVTEDGVRRRLNEDEDENDRDEEEDKEEDNSKDEEEDKDNENEDGEDDGSQSDNYRTIFQIQYFNTVLWTALGLVTVLVYCIGLMINMPLMADTLLFGESAKMIG</sequence>
<accession>A0A7S2P0R5</accession>
<gene>
    <name evidence="4" type="ORF">LDAN0321_LOCUS6738</name>
</gene>
<keyword evidence="2" id="KW-0472">Membrane</keyword>
<proteinExistence type="predicted"/>
<evidence type="ECO:0000313" key="4">
    <source>
        <dbReference type="EMBL" id="CAD9569142.1"/>
    </source>
</evidence>
<evidence type="ECO:0000256" key="2">
    <source>
        <dbReference type="SAM" id="Phobius"/>
    </source>
</evidence>
<keyword evidence="2" id="KW-0812">Transmembrane</keyword>
<feature type="chain" id="PRO_5031448654" evidence="3">
    <location>
        <begin position="20"/>
        <end position="322"/>
    </location>
</feature>
<keyword evidence="3" id="KW-0732">Signal</keyword>
<reference evidence="4" key="1">
    <citation type="submission" date="2021-01" db="EMBL/GenBank/DDBJ databases">
        <authorList>
            <person name="Corre E."/>
            <person name="Pelletier E."/>
            <person name="Niang G."/>
            <person name="Scheremetjew M."/>
            <person name="Finn R."/>
            <person name="Kale V."/>
            <person name="Holt S."/>
            <person name="Cochrane G."/>
            <person name="Meng A."/>
            <person name="Brown T."/>
            <person name="Cohen L."/>
        </authorList>
    </citation>
    <scope>NUCLEOTIDE SEQUENCE</scope>
    <source>
        <strain evidence="4">B650</strain>
    </source>
</reference>
<feature type="region of interest" description="Disordered" evidence="1">
    <location>
        <begin position="226"/>
        <end position="269"/>
    </location>
</feature>